<evidence type="ECO:0000256" key="1">
    <source>
        <dbReference type="SAM" id="MobiDB-lite"/>
    </source>
</evidence>
<reference evidence="2" key="1">
    <citation type="submission" date="2021-12" db="EMBL/GenBank/DDBJ databases">
        <authorList>
            <person name="King R."/>
        </authorList>
    </citation>
    <scope>NUCLEOTIDE SEQUENCE</scope>
</reference>
<dbReference type="AlphaFoldDB" id="A0A9P0BBW3"/>
<dbReference type="GO" id="GO:0000978">
    <property type="term" value="F:RNA polymerase II cis-regulatory region sequence-specific DNA binding"/>
    <property type="evidence" value="ECO:0007669"/>
    <property type="project" value="TreeGrafter"/>
</dbReference>
<dbReference type="GO" id="GO:0005667">
    <property type="term" value="C:transcription regulator complex"/>
    <property type="evidence" value="ECO:0007669"/>
    <property type="project" value="TreeGrafter"/>
</dbReference>
<dbReference type="EMBL" id="OV121138">
    <property type="protein sequence ID" value="CAH0560140.1"/>
    <property type="molecule type" value="Genomic_DNA"/>
</dbReference>
<feature type="region of interest" description="Disordered" evidence="1">
    <location>
        <begin position="48"/>
        <end position="138"/>
    </location>
</feature>
<organism evidence="2 3">
    <name type="scientific">Brassicogethes aeneus</name>
    <name type="common">Rape pollen beetle</name>
    <name type="synonym">Meligethes aeneus</name>
    <dbReference type="NCBI Taxonomy" id="1431903"/>
    <lineage>
        <taxon>Eukaryota</taxon>
        <taxon>Metazoa</taxon>
        <taxon>Ecdysozoa</taxon>
        <taxon>Arthropoda</taxon>
        <taxon>Hexapoda</taxon>
        <taxon>Insecta</taxon>
        <taxon>Pterygota</taxon>
        <taxon>Neoptera</taxon>
        <taxon>Endopterygota</taxon>
        <taxon>Coleoptera</taxon>
        <taxon>Polyphaga</taxon>
        <taxon>Cucujiformia</taxon>
        <taxon>Nitidulidae</taxon>
        <taxon>Meligethinae</taxon>
        <taxon>Brassicogethes</taxon>
    </lineage>
</organism>
<gene>
    <name evidence="2" type="ORF">MELIAE_LOCUS9949</name>
</gene>
<proteinExistence type="predicted"/>
<feature type="compositionally biased region" description="Basic and acidic residues" evidence="1">
    <location>
        <begin position="48"/>
        <end position="78"/>
    </location>
</feature>
<feature type="compositionally biased region" description="Low complexity" evidence="1">
    <location>
        <begin position="79"/>
        <end position="91"/>
    </location>
</feature>
<keyword evidence="3" id="KW-1185">Reference proteome</keyword>
<feature type="compositionally biased region" description="Basic and acidic residues" evidence="1">
    <location>
        <begin position="113"/>
        <end position="122"/>
    </location>
</feature>
<dbReference type="OrthoDB" id="6436112at2759"/>
<name>A0A9P0BBW3_BRAAE</name>
<dbReference type="GO" id="GO:0000981">
    <property type="term" value="F:DNA-binding transcription factor activity, RNA polymerase II-specific"/>
    <property type="evidence" value="ECO:0007669"/>
    <property type="project" value="TreeGrafter"/>
</dbReference>
<dbReference type="GO" id="GO:0005634">
    <property type="term" value="C:nucleus"/>
    <property type="evidence" value="ECO:0007669"/>
    <property type="project" value="TreeGrafter"/>
</dbReference>
<dbReference type="PANTHER" id="PTHR12577">
    <property type="entry name" value="DACHSHUND"/>
    <property type="match status" value="1"/>
</dbReference>
<evidence type="ECO:0000313" key="2">
    <source>
        <dbReference type="EMBL" id="CAH0560140.1"/>
    </source>
</evidence>
<accession>A0A9P0BBW3</accession>
<dbReference type="InterPro" id="IPR052417">
    <property type="entry name" value="Dachshund_domain"/>
</dbReference>
<dbReference type="PANTHER" id="PTHR12577:SF6">
    <property type="entry name" value="DACHSHUND, ISOFORM B"/>
    <property type="match status" value="1"/>
</dbReference>
<evidence type="ECO:0000313" key="3">
    <source>
        <dbReference type="Proteomes" id="UP001154078"/>
    </source>
</evidence>
<sequence length="216" mass="25020">MLYNKPMSSAREKEMGCLVSDQIRNARALVQKRLRREKRSKRKLLEQLEMESKRRSQLEEALKCAEKLSSHSDQKRESTSSSSKNPTTSQTNMNHISPIDRERDSSRNMMVQERLEREREENATTSMPSGVHGYPQGLRDSMPNPAKEEMKPWPYSGMDLMNTGAAFWQNYSDSLAQELELERKSRQQHVERDVKSPLQERGAYYKNSVLFTSSAT</sequence>
<evidence type="ECO:0008006" key="4">
    <source>
        <dbReference type="Google" id="ProtNLM"/>
    </source>
</evidence>
<protein>
    <recommendedName>
        <fullName evidence="4">Dachshund</fullName>
    </recommendedName>
</protein>
<dbReference type="Proteomes" id="UP001154078">
    <property type="component" value="Chromosome 7"/>
</dbReference>